<dbReference type="InterPro" id="IPR036390">
    <property type="entry name" value="WH_DNA-bd_sf"/>
</dbReference>
<comment type="caution">
    <text evidence="6">The sequence shown here is derived from an EMBL/GenBank/DDBJ whole genome shotgun (WGS) entry which is preliminary data.</text>
</comment>
<keyword evidence="1" id="KW-0805">Transcription regulation</keyword>
<dbReference type="SUPFAM" id="SSF46785">
    <property type="entry name" value="Winged helix' DNA-binding domain"/>
    <property type="match status" value="1"/>
</dbReference>
<dbReference type="EMBL" id="JAGGLR010000013">
    <property type="protein sequence ID" value="MBP2063954.1"/>
    <property type="molecule type" value="Genomic_DNA"/>
</dbReference>
<feature type="domain" description="HTH gntR-type" evidence="5">
    <location>
        <begin position="39"/>
        <end position="109"/>
    </location>
</feature>
<dbReference type="PANTHER" id="PTHR44846:SF1">
    <property type="entry name" value="MANNOSYL-D-GLYCERATE TRANSPORT_METABOLISM SYSTEM REPRESSOR MNGR-RELATED"/>
    <property type="match status" value="1"/>
</dbReference>
<dbReference type="InterPro" id="IPR036388">
    <property type="entry name" value="WH-like_DNA-bd_sf"/>
</dbReference>
<dbReference type="PROSITE" id="PS50949">
    <property type="entry name" value="HTH_GNTR"/>
    <property type="match status" value="1"/>
</dbReference>
<feature type="compositionally biased region" description="Polar residues" evidence="4">
    <location>
        <begin position="29"/>
        <end position="38"/>
    </location>
</feature>
<keyword evidence="7" id="KW-1185">Reference proteome</keyword>
<organism evidence="6 7">
    <name type="scientific">Streptomyces iranensis</name>
    <dbReference type="NCBI Taxonomy" id="576784"/>
    <lineage>
        <taxon>Bacteria</taxon>
        <taxon>Bacillati</taxon>
        <taxon>Actinomycetota</taxon>
        <taxon>Actinomycetes</taxon>
        <taxon>Kitasatosporales</taxon>
        <taxon>Streptomycetaceae</taxon>
        <taxon>Streptomyces</taxon>
        <taxon>Streptomyces violaceusniger group</taxon>
    </lineage>
</organism>
<evidence type="ECO:0000313" key="6">
    <source>
        <dbReference type="EMBL" id="MBP2063954.1"/>
    </source>
</evidence>
<evidence type="ECO:0000256" key="2">
    <source>
        <dbReference type="ARBA" id="ARBA00023125"/>
    </source>
</evidence>
<dbReference type="Pfam" id="PF00392">
    <property type="entry name" value="GntR"/>
    <property type="match status" value="1"/>
</dbReference>
<evidence type="ECO:0000259" key="5">
    <source>
        <dbReference type="PROSITE" id="PS50949"/>
    </source>
</evidence>
<dbReference type="SUPFAM" id="SSF64288">
    <property type="entry name" value="Chorismate lyase-like"/>
    <property type="match status" value="1"/>
</dbReference>
<dbReference type="Gene3D" id="1.10.10.10">
    <property type="entry name" value="Winged helix-like DNA-binding domain superfamily/Winged helix DNA-binding domain"/>
    <property type="match status" value="1"/>
</dbReference>
<dbReference type="SMART" id="SM00866">
    <property type="entry name" value="UTRA"/>
    <property type="match status" value="1"/>
</dbReference>
<keyword evidence="3" id="KW-0804">Transcription</keyword>
<dbReference type="SMART" id="SM00345">
    <property type="entry name" value="HTH_GNTR"/>
    <property type="match status" value="1"/>
</dbReference>
<dbReference type="CDD" id="cd07377">
    <property type="entry name" value="WHTH_GntR"/>
    <property type="match status" value="1"/>
</dbReference>
<reference evidence="6 7" key="1">
    <citation type="submission" date="2021-03" db="EMBL/GenBank/DDBJ databases">
        <title>Genomic Encyclopedia of Type Strains, Phase IV (KMG-IV): sequencing the most valuable type-strain genomes for metagenomic binning, comparative biology and taxonomic classification.</title>
        <authorList>
            <person name="Goeker M."/>
        </authorList>
    </citation>
    <scope>NUCLEOTIDE SEQUENCE [LARGE SCALE GENOMIC DNA]</scope>
    <source>
        <strain evidence="6 7">DSM 41954</strain>
    </source>
</reference>
<evidence type="ECO:0000256" key="3">
    <source>
        <dbReference type="ARBA" id="ARBA00023163"/>
    </source>
</evidence>
<dbReference type="PRINTS" id="PR00035">
    <property type="entry name" value="HTHGNTR"/>
</dbReference>
<evidence type="ECO:0000256" key="4">
    <source>
        <dbReference type="SAM" id="MobiDB-lite"/>
    </source>
</evidence>
<evidence type="ECO:0000313" key="7">
    <source>
        <dbReference type="Proteomes" id="UP000756710"/>
    </source>
</evidence>
<name>A0ABS4MW57_9ACTN</name>
<dbReference type="InterPro" id="IPR050679">
    <property type="entry name" value="Bact_HTH_transcr_reg"/>
</dbReference>
<evidence type="ECO:0000256" key="1">
    <source>
        <dbReference type="ARBA" id="ARBA00023015"/>
    </source>
</evidence>
<accession>A0ABS4MW57</accession>
<sequence>MTAADQESEGRAMDTEGATAAAAATTTAESDGNGSNGARTARVPKYYRLKRHLLEMTETLPPGTPVPPERTLAAEFDTSRTTVRQALQELVVEGRLERIQGKGTFVAKPKVSQALQLTSYTEDMKAQGLEPTSQLLDIGYVTADDRLSGLLDIAAGGRVLRIERLRLASGEPMAIETTHLSAKRFPALRRSLVKYTSLYTALAEVYDVRLAEAEETIETSLATPREAGLLGTDVGLPMLMLSRHSRDASGEPVEWVRSVYRGDRYKFVARLQRPND</sequence>
<dbReference type="InterPro" id="IPR011663">
    <property type="entry name" value="UTRA"/>
</dbReference>
<dbReference type="InterPro" id="IPR000524">
    <property type="entry name" value="Tscrpt_reg_HTH_GntR"/>
</dbReference>
<dbReference type="PANTHER" id="PTHR44846">
    <property type="entry name" value="MANNOSYL-D-GLYCERATE TRANSPORT/METABOLISM SYSTEM REPRESSOR MNGR-RELATED"/>
    <property type="match status" value="1"/>
</dbReference>
<dbReference type="Gene3D" id="3.40.1410.10">
    <property type="entry name" value="Chorismate lyase-like"/>
    <property type="match status" value="1"/>
</dbReference>
<gene>
    <name evidence="6" type="ORF">J2Z30_004975</name>
</gene>
<protein>
    <submittedName>
        <fullName evidence="6">GntR family transcriptional regulator</fullName>
    </submittedName>
</protein>
<feature type="region of interest" description="Disordered" evidence="4">
    <location>
        <begin position="1"/>
        <end position="42"/>
    </location>
</feature>
<proteinExistence type="predicted"/>
<dbReference type="Pfam" id="PF07702">
    <property type="entry name" value="UTRA"/>
    <property type="match status" value="1"/>
</dbReference>
<dbReference type="InterPro" id="IPR028978">
    <property type="entry name" value="Chorismate_lyase_/UTRA_dom_sf"/>
</dbReference>
<keyword evidence="2" id="KW-0238">DNA-binding</keyword>
<feature type="compositionally biased region" description="Low complexity" evidence="4">
    <location>
        <begin position="18"/>
        <end position="28"/>
    </location>
</feature>
<dbReference type="Proteomes" id="UP000756710">
    <property type="component" value="Unassembled WGS sequence"/>
</dbReference>